<gene>
    <name evidence="1" type="ORF">DBV15_02432</name>
</gene>
<protein>
    <submittedName>
        <fullName evidence="1">Uncharacterized protein</fullName>
    </submittedName>
</protein>
<reference evidence="1 2" key="1">
    <citation type="journal article" date="2019" name="Philos. Trans. R. Soc. Lond., B, Biol. Sci.">
        <title>Ant behaviour and brain gene expression of defending hosts depend on the ecological success of the intruding social parasite.</title>
        <authorList>
            <person name="Kaur R."/>
            <person name="Stoldt M."/>
            <person name="Jongepier E."/>
            <person name="Feldmeyer B."/>
            <person name="Menzel F."/>
            <person name="Bornberg-Bauer E."/>
            <person name="Foitzik S."/>
        </authorList>
    </citation>
    <scope>NUCLEOTIDE SEQUENCE [LARGE SCALE GENOMIC DNA]</scope>
    <source>
        <tissue evidence="1">Whole body</tissue>
    </source>
</reference>
<sequence>MRQGDAGRANVSRGAAIPRERHGLYTFPTYSSSFLPGPSHRSSQHDEVTFRSARNSRYRLDTRCTILTPVYCID</sequence>
<accession>A0A4S2KVS7</accession>
<dbReference type="Proteomes" id="UP000310200">
    <property type="component" value="Unassembled WGS sequence"/>
</dbReference>
<name>A0A4S2KVS7_9HYME</name>
<proteinExistence type="predicted"/>
<dbReference type="EMBL" id="QBLH01000808">
    <property type="protein sequence ID" value="TGZ54222.1"/>
    <property type="molecule type" value="Genomic_DNA"/>
</dbReference>
<evidence type="ECO:0000313" key="1">
    <source>
        <dbReference type="EMBL" id="TGZ54222.1"/>
    </source>
</evidence>
<keyword evidence="2" id="KW-1185">Reference proteome</keyword>
<dbReference type="AlphaFoldDB" id="A0A4S2KVS7"/>
<comment type="caution">
    <text evidence="1">The sequence shown here is derived from an EMBL/GenBank/DDBJ whole genome shotgun (WGS) entry which is preliminary data.</text>
</comment>
<evidence type="ECO:0000313" key="2">
    <source>
        <dbReference type="Proteomes" id="UP000310200"/>
    </source>
</evidence>
<organism evidence="1 2">
    <name type="scientific">Temnothorax longispinosus</name>
    <dbReference type="NCBI Taxonomy" id="300112"/>
    <lineage>
        <taxon>Eukaryota</taxon>
        <taxon>Metazoa</taxon>
        <taxon>Ecdysozoa</taxon>
        <taxon>Arthropoda</taxon>
        <taxon>Hexapoda</taxon>
        <taxon>Insecta</taxon>
        <taxon>Pterygota</taxon>
        <taxon>Neoptera</taxon>
        <taxon>Endopterygota</taxon>
        <taxon>Hymenoptera</taxon>
        <taxon>Apocrita</taxon>
        <taxon>Aculeata</taxon>
        <taxon>Formicoidea</taxon>
        <taxon>Formicidae</taxon>
        <taxon>Myrmicinae</taxon>
        <taxon>Temnothorax</taxon>
    </lineage>
</organism>